<evidence type="ECO:0000313" key="5">
    <source>
        <dbReference type="EMBL" id="MDP9794034.1"/>
    </source>
</evidence>
<evidence type="ECO:0000256" key="1">
    <source>
        <dbReference type="ARBA" id="ARBA00023015"/>
    </source>
</evidence>
<dbReference type="InterPro" id="IPR016032">
    <property type="entry name" value="Sig_transdc_resp-reg_C-effctor"/>
</dbReference>
<accession>A0ABT9MRH8</accession>
<dbReference type="RefSeq" id="WP_306829147.1">
    <property type="nucleotide sequence ID" value="NZ_JAUSRA010000001.1"/>
</dbReference>
<dbReference type="PROSITE" id="PS00622">
    <property type="entry name" value="HTH_LUXR_1"/>
    <property type="match status" value="1"/>
</dbReference>
<evidence type="ECO:0000259" key="4">
    <source>
        <dbReference type="PROSITE" id="PS50043"/>
    </source>
</evidence>
<dbReference type="Gene3D" id="1.10.10.10">
    <property type="entry name" value="Winged helix-like DNA-binding domain superfamily/Winged helix DNA-binding domain"/>
    <property type="match status" value="1"/>
</dbReference>
<protein>
    <submittedName>
        <fullName evidence="5">DNA-binding CsgD family transcriptional regulator</fullName>
    </submittedName>
</protein>
<dbReference type="PANTHER" id="PTHR44688">
    <property type="entry name" value="DNA-BINDING TRANSCRIPTIONAL ACTIVATOR DEVR_DOSR"/>
    <property type="match status" value="1"/>
</dbReference>
<proteinExistence type="predicted"/>
<dbReference type="PROSITE" id="PS50043">
    <property type="entry name" value="HTH_LUXR_2"/>
    <property type="match status" value="1"/>
</dbReference>
<evidence type="ECO:0000256" key="3">
    <source>
        <dbReference type="ARBA" id="ARBA00023163"/>
    </source>
</evidence>
<organism evidence="5 6">
    <name type="scientific">Catenuloplanes nepalensis</name>
    <dbReference type="NCBI Taxonomy" id="587533"/>
    <lineage>
        <taxon>Bacteria</taxon>
        <taxon>Bacillati</taxon>
        <taxon>Actinomycetota</taxon>
        <taxon>Actinomycetes</taxon>
        <taxon>Micromonosporales</taxon>
        <taxon>Micromonosporaceae</taxon>
        <taxon>Catenuloplanes</taxon>
    </lineage>
</organism>
<keyword evidence="3" id="KW-0804">Transcription</keyword>
<keyword evidence="1" id="KW-0805">Transcription regulation</keyword>
<feature type="domain" description="HTH luxR-type" evidence="4">
    <location>
        <begin position="276"/>
        <end position="343"/>
    </location>
</feature>
<dbReference type="InterPro" id="IPR029016">
    <property type="entry name" value="GAF-like_dom_sf"/>
</dbReference>
<gene>
    <name evidence="5" type="ORF">J2S43_002546</name>
</gene>
<evidence type="ECO:0000313" key="6">
    <source>
        <dbReference type="Proteomes" id="UP001240984"/>
    </source>
</evidence>
<sequence>MARMSVRERDSLQGVERACALGLDSRPLRRELAARLSRVVGYDAYCFATVDPWTLLLTDEVSEGMPPDGGTAATHNEYLVDDVDKFAEMARTNRAVGILGHSTGGEPGRSHRFRTILPMIDARDEMRVVFLADGRCWGAISLFRGFDRPAFTPHEGTLLRSVARPIAVALRRAAGRPGTHTSITEPSAPGVLVLDAHGETVTSNESARRWLDELSPLRMGLHEVAASSRAGGESGLRVRSRTGRWLSLWGSAMDGGEGGAVSIVIQPAPTSDIARMLALAHALSPREQEVLRFVIAGVPSAAIAAGLRVSAHTVESHLRSLFAKFGVGSRGQLVGQVVGEIYNI</sequence>
<name>A0ABT9MRH8_9ACTN</name>
<dbReference type="Proteomes" id="UP001240984">
    <property type="component" value="Unassembled WGS sequence"/>
</dbReference>
<dbReference type="PRINTS" id="PR00038">
    <property type="entry name" value="HTHLUXR"/>
</dbReference>
<evidence type="ECO:0000256" key="2">
    <source>
        <dbReference type="ARBA" id="ARBA00023125"/>
    </source>
</evidence>
<dbReference type="EMBL" id="JAUSRA010000001">
    <property type="protein sequence ID" value="MDP9794034.1"/>
    <property type="molecule type" value="Genomic_DNA"/>
</dbReference>
<dbReference type="SMART" id="SM00421">
    <property type="entry name" value="HTH_LUXR"/>
    <property type="match status" value="1"/>
</dbReference>
<keyword evidence="2 5" id="KW-0238">DNA-binding</keyword>
<dbReference type="Pfam" id="PF01590">
    <property type="entry name" value="GAF"/>
    <property type="match status" value="1"/>
</dbReference>
<dbReference type="Gene3D" id="3.30.450.40">
    <property type="match status" value="1"/>
</dbReference>
<reference evidence="5 6" key="1">
    <citation type="submission" date="2023-07" db="EMBL/GenBank/DDBJ databases">
        <title>Sequencing the genomes of 1000 actinobacteria strains.</title>
        <authorList>
            <person name="Klenk H.-P."/>
        </authorList>
    </citation>
    <scope>NUCLEOTIDE SEQUENCE [LARGE SCALE GENOMIC DNA]</scope>
    <source>
        <strain evidence="5 6">DSM 44710</strain>
    </source>
</reference>
<dbReference type="Pfam" id="PF00196">
    <property type="entry name" value="GerE"/>
    <property type="match status" value="1"/>
</dbReference>
<dbReference type="PANTHER" id="PTHR44688:SF16">
    <property type="entry name" value="DNA-BINDING TRANSCRIPTIONAL ACTIVATOR DEVR_DOSR"/>
    <property type="match status" value="1"/>
</dbReference>
<dbReference type="SUPFAM" id="SSF46894">
    <property type="entry name" value="C-terminal effector domain of the bipartite response regulators"/>
    <property type="match status" value="1"/>
</dbReference>
<comment type="caution">
    <text evidence="5">The sequence shown here is derived from an EMBL/GenBank/DDBJ whole genome shotgun (WGS) entry which is preliminary data.</text>
</comment>
<dbReference type="SUPFAM" id="SSF55781">
    <property type="entry name" value="GAF domain-like"/>
    <property type="match status" value="1"/>
</dbReference>
<dbReference type="InterPro" id="IPR003018">
    <property type="entry name" value="GAF"/>
</dbReference>
<keyword evidence="6" id="KW-1185">Reference proteome</keyword>
<dbReference type="InterPro" id="IPR036388">
    <property type="entry name" value="WH-like_DNA-bd_sf"/>
</dbReference>
<dbReference type="InterPro" id="IPR000792">
    <property type="entry name" value="Tscrpt_reg_LuxR_C"/>
</dbReference>
<dbReference type="CDD" id="cd06170">
    <property type="entry name" value="LuxR_C_like"/>
    <property type="match status" value="1"/>
</dbReference>
<dbReference type="GO" id="GO:0003677">
    <property type="term" value="F:DNA binding"/>
    <property type="evidence" value="ECO:0007669"/>
    <property type="project" value="UniProtKB-KW"/>
</dbReference>